<feature type="region of interest" description="Disordered" evidence="1">
    <location>
        <begin position="20"/>
        <end position="56"/>
    </location>
</feature>
<organism evidence="2 3">
    <name type="scientific">Mucilaginibacter gynuensis</name>
    <dbReference type="NCBI Taxonomy" id="1302236"/>
    <lineage>
        <taxon>Bacteria</taxon>
        <taxon>Pseudomonadati</taxon>
        <taxon>Bacteroidota</taxon>
        <taxon>Sphingobacteriia</taxon>
        <taxon>Sphingobacteriales</taxon>
        <taxon>Sphingobacteriaceae</taxon>
        <taxon>Mucilaginibacter</taxon>
    </lineage>
</organism>
<reference evidence="3" key="1">
    <citation type="journal article" date="2019" name="Int. J. Syst. Evol. Microbiol.">
        <title>The Global Catalogue of Microorganisms (GCM) 10K type strain sequencing project: providing services to taxonomists for standard genome sequencing and annotation.</title>
        <authorList>
            <consortium name="The Broad Institute Genomics Platform"/>
            <consortium name="The Broad Institute Genome Sequencing Center for Infectious Disease"/>
            <person name="Wu L."/>
            <person name="Ma J."/>
        </authorList>
    </citation>
    <scope>NUCLEOTIDE SEQUENCE [LARGE SCALE GENOMIC DNA]</scope>
    <source>
        <strain evidence="3">JCM 17705</strain>
    </source>
</reference>
<gene>
    <name evidence="2" type="ORF">GCM10023149_35310</name>
</gene>
<protein>
    <submittedName>
        <fullName evidence="2">Uncharacterized protein</fullName>
    </submittedName>
</protein>
<proteinExistence type="predicted"/>
<evidence type="ECO:0000313" key="3">
    <source>
        <dbReference type="Proteomes" id="UP001500582"/>
    </source>
</evidence>
<keyword evidence="3" id="KW-1185">Reference proteome</keyword>
<name>A0ABP8GUS3_9SPHI</name>
<dbReference type="EMBL" id="BAABFT010000010">
    <property type="protein sequence ID" value="GAA4330246.1"/>
    <property type="molecule type" value="Genomic_DNA"/>
</dbReference>
<accession>A0ABP8GUS3</accession>
<evidence type="ECO:0000313" key="2">
    <source>
        <dbReference type="EMBL" id="GAA4330246.1"/>
    </source>
</evidence>
<dbReference type="Proteomes" id="UP001500582">
    <property type="component" value="Unassembled WGS sequence"/>
</dbReference>
<sequence>MKISKKMNYRISFSEMNKLAEAGSSKQPKTSLEDMRKQVSLLKNSSVSKIKKQQQS</sequence>
<evidence type="ECO:0000256" key="1">
    <source>
        <dbReference type="SAM" id="MobiDB-lite"/>
    </source>
</evidence>
<dbReference type="RefSeq" id="WP_345212471.1">
    <property type="nucleotide sequence ID" value="NZ_BAABFT010000010.1"/>
</dbReference>
<comment type="caution">
    <text evidence="2">The sequence shown here is derived from an EMBL/GenBank/DDBJ whole genome shotgun (WGS) entry which is preliminary data.</text>
</comment>